<gene>
    <name evidence="2" type="ORF">DVJ77_08505</name>
</gene>
<keyword evidence="3" id="KW-1185">Reference proteome</keyword>
<keyword evidence="1" id="KW-0812">Transmembrane</keyword>
<dbReference type="Pfam" id="PF04311">
    <property type="entry name" value="DUF459"/>
    <property type="match status" value="1"/>
</dbReference>
<dbReference type="Proteomes" id="UP000253782">
    <property type="component" value="Unassembled WGS sequence"/>
</dbReference>
<proteinExistence type="predicted"/>
<dbReference type="GO" id="GO:0016788">
    <property type="term" value="F:hydrolase activity, acting on ester bonds"/>
    <property type="evidence" value="ECO:0007669"/>
    <property type="project" value="UniProtKB-ARBA"/>
</dbReference>
<dbReference type="Gene3D" id="3.40.50.1110">
    <property type="entry name" value="SGNH hydrolase"/>
    <property type="match status" value="1"/>
</dbReference>
<organism evidence="2 3">
    <name type="scientific">Dyella tabacisoli</name>
    <dbReference type="NCBI Taxonomy" id="2282381"/>
    <lineage>
        <taxon>Bacteria</taxon>
        <taxon>Pseudomonadati</taxon>
        <taxon>Pseudomonadota</taxon>
        <taxon>Gammaproteobacteria</taxon>
        <taxon>Lysobacterales</taxon>
        <taxon>Rhodanobacteraceae</taxon>
        <taxon>Dyella</taxon>
    </lineage>
</organism>
<feature type="transmembrane region" description="Helical" evidence="1">
    <location>
        <begin position="15"/>
        <end position="38"/>
    </location>
</feature>
<dbReference type="InterPro" id="IPR007407">
    <property type="entry name" value="DUF459"/>
</dbReference>
<dbReference type="InterPro" id="IPR036514">
    <property type="entry name" value="SGNH_hydro_sf"/>
</dbReference>
<dbReference type="EMBL" id="QQAH01000007">
    <property type="protein sequence ID" value="RDD82092.1"/>
    <property type="molecule type" value="Genomic_DNA"/>
</dbReference>
<evidence type="ECO:0000313" key="2">
    <source>
        <dbReference type="EMBL" id="RDD82092.1"/>
    </source>
</evidence>
<name>A0A369UMU8_9GAMM</name>
<evidence type="ECO:0000313" key="3">
    <source>
        <dbReference type="Proteomes" id="UP000253782"/>
    </source>
</evidence>
<dbReference type="RefSeq" id="WP_114845049.1">
    <property type="nucleotide sequence ID" value="NZ_JBHSPE010000008.1"/>
</dbReference>
<keyword evidence="1" id="KW-0472">Membrane</keyword>
<dbReference type="OrthoDB" id="445620at2"/>
<accession>A0A369UMU8</accession>
<evidence type="ECO:0000256" key="1">
    <source>
        <dbReference type="SAM" id="Phobius"/>
    </source>
</evidence>
<keyword evidence="1" id="KW-1133">Transmembrane helix</keyword>
<sequence>MTEPRHPLTDSSRSLGWLLSVFVLVIALFESGGLRVWAQRLEIGPWRSIALPVADTLHASLAPLGIDGLRQRTLANLQKLRRNDAPATAPTTVAATCAATPSANPWTLITPPASSFLTPFSAHTATPMPGTASAPAPASSIDTSALSAITLPLTTELPPLPAKHSDGPRLVALVGDSMMSVGLSATLLRGMAGHPELKPLRAFRSGTGLSRPEVFDWMHEYPVMLDGQRPEVIIVAIGANDGQGFVVDGKVLAFGTDEWIAVYEARLTQFLDMLTRDGARVIWASMPPMRNAKHNQRMLDINRIAYQVVSQNPHAYWWNITPYVGDPDGQFREFAQEQDGSVTRIRATDGIHLSDQGAALFTPTLLHWLESSAEPASADIHRPSNPVASP</sequence>
<protein>
    <submittedName>
        <fullName evidence="2">DUF459 domain-containing protein</fullName>
    </submittedName>
</protein>
<dbReference type="AlphaFoldDB" id="A0A369UMU8"/>
<dbReference type="SUPFAM" id="SSF52266">
    <property type="entry name" value="SGNH hydrolase"/>
    <property type="match status" value="1"/>
</dbReference>
<comment type="caution">
    <text evidence="2">The sequence shown here is derived from an EMBL/GenBank/DDBJ whole genome shotgun (WGS) entry which is preliminary data.</text>
</comment>
<reference evidence="2 3" key="1">
    <citation type="submission" date="2018-07" db="EMBL/GenBank/DDBJ databases">
        <title>Dyella tabacisoli L4-6T, whole genome shotgun sequence.</title>
        <authorList>
            <person name="Zhou X.-K."/>
            <person name="Li W.-J."/>
            <person name="Duan Y.-Q."/>
        </authorList>
    </citation>
    <scope>NUCLEOTIDE SEQUENCE [LARGE SCALE GENOMIC DNA]</scope>
    <source>
        <strain evidence="2 3">L4-6</strain>
    </source>
</reference>